<dbReference type="InterPro" id="IPR001314">
    <property type="entry name" value="Peptidase_S1A"/>
</dbReference>
<sequence>MQCLTILLVASLALTAYATPTGRIVGGTDAPDGKYPYQVSMQVSGKHYCGGSIINKRYILTAAHCLQGVNANNVRIYVGTNRLSAPREAYGVDKLIIYPNYLPYQKLGDLGLIRLATNLTFNTYVRALNIATFDNGASNYNAVVTGWGRIRAGGIVPDRLQEVNLTVVAQQTCKAVYPYVQNSHICTYTSVGKGVCNGDSGGPLVANGVQIGIVSFGRPCAVGYPDVYTRVSSYAQWIQQTAV</sequence>
<name>A0AAD9RRZ2_9HYME</name>
<dbReference type="CDD" id="cd00190">
    <property type="entry name" value="Tryp_SPc"/>
    <property type="match status" value="1"/>
</dbReference>
<keyword evidence="6 11" id="KW-0720">Serine protease</keyword>
<keyword evidence="3" id="KW-0964">Secreted</keyword>
<evidence type="ECO:0000313" key="15">
    <source>
        <dbReference type="Proteomes" id="UP001258017"/>
    </source>
</evidence>
<feature type="domain" description="Peptidase S1" evidence="13">
    <location>
        <begin position="24"/>
        <end position="243"/>
    </location>
</feature>
<keyword evidence="7" id="KW-1015">Disulfide bond</keyword>
<proteinExistence type="inferred from homology"/>
<evidence type="ECO:0000256" key="8">
    <source>
        <dbReference type="ARBA" id="ARBA00044036"/>
    </source>
</evidence>
<dbReference type="SUPFAM" id="SSF50494">
    <property type="entry name" value="Trypsin-like serine proteases"/>
    <property type="match status" value="1"/>
</dbReference>
<dbReference type="PRINTS" id="PR00722">
    <property type="entry name" value="CHYMOTRYPSIN"/>
</dbReference>
<dbReference type="Gene3D" id="2.40.10.10">
    <property type="entry name" value="Trypsin-like serine proteases"/>
    <property type="match status" value="2"/>
</dbReference>
<accession>A0AAD9RRZ2</accession>
<dbReference type="PROSITE" id="PS00135">
    <property type="entry name" value="TRYPSIN_SER"/>
    <property type="match status" value="1"/>
</dbReference>
<dbReference type="Proteomes" id="UP001258017">
    <property type="component" value="Unassembled WGS sequence"/>
</dbReference>
<dbReference type="PANTHER" id="PTHR24276:SF98">
    <property type="entry name" value="FI18310P1-RELATED"/>
    <property type="match status" value="1"/>
</dbReference>
<keyword evidence="12" id="KW-0732">Signal</keyword>
<evidence type="ECO:0000256" key="12">
    <source>
        <dbReference type="SAM" id="SignalP"/>
    </source>
</evidence>
<keyword evidence="4 11" id="KW-0645">Protease</keyword>
<dbReference type="FunFam" id="2.40.10.10:FF:000047">
    <property type="entry name" value="Trypsin eta"/>
    <property type="match status" value="1"/>
</dbReference>
<organism evidence="14 15">
    <name type="scientific">Odynerus spinipes</name>
    <dbReference type="NCBI Taxonomy" id="1348599"/>
    <lineage>
        <taxon>Eukaryota</taxon>
        <taxon>Metazoa</taxon>
        <taxon>Ecdysozoa</taxon>
        <taxon>Arthropoda</taxon>
        <taxon>Hexapoda</taxon>
        <taxon>Insecta</taxon>
        <taxon>Pterygota</taxon>
        <taxon>Neoptera</taxon>
        <taxon>Endopterygota</taxon>
        <taxon>Hymenoptera</taxon>
        <taxon>Apocrita</taxon>
        <taxon>Aculeata</taxon>
        <taxon>Vespoidea</taxon>
        <taxon>Vespidae</taxon>
        <taxon>Eumeninae</taxon>
        <taxon>Odynerus</taxon>
    </lineage>
</organism>
<evidence type="ECO:0000256" key="10">
    <source>
        <dbReference type="ARBA" id="ARBA00075128"/>
    </source>
</evidence>
<dbReference type="GO" id="GO:0004252">
    <property type="term" value="F:serine-type endopeptidase activity"/>
    <property type="evidence" value="ECO:0007669"/>
    <property type="project" value="UniProtKB-EC"/>
</dbReference>
<dbReference type="GO" id="GO:0005576">
    <property type="term" value="C:extracellular region"/>
    <property type="evidence" value="ECO:0007669"/>
    <property type="project" value="UniProtKB-SubCell"/>
</dbReference>
<protein>
    <recommendedName>
        <fullName evidence="9">Chymotrypsin-2</fullName>
        <ecNumber evidence="8">3.4.21.1</ecNumber>
    </recommendedName>
    <alternativeName>
        <fullName evidence="10">Chymotrypsin II</fullName>
    </alternativeName>
</protein>
<dbReference type="InterPro" id="IPR009003">
    <property type="entry name" value="Peptidase_S1_PA"/>
</dbReference>
<reference evidence="14" key="2">
    <citation type="journal article" date="2023" name="Commun. Biol.">
        <title>Intrasexual cuticular hydrocarbon dimorphism in a wasp sheds light on hydrocarbon biosynthesis genes in Hymenoptera.</title>
        <authorList>
            <person name="Moris V.C."/>
            <person name="Podsiadlowski L."/>
            <person name="Martin S."/>
            <person name="Oeyen J.P."/>
            <person name="Donath A."/>
            <person name="Petersen M."/>
            <person name="Wilbrandt J."/>
            <person name="Misof B."/>
            <person name="Liedtke D."/>
            <person name="Thamm M."/>
            <person name="Scheiner R."/>
            <person name="Schmitt T."/>
            <person name="Niehuis O."/>
        </authorList>
    </citation>
    <scope>NUCLEOTIDE SEQUENCE</scope>
    <source>
        <strain evidence="14">GBR_01_08_01A</strain>
    </source>
</reference>
<dbReference type="EMBL" id="JAIFRP010000025">
    <property type="protein sequence ID" value="KAK2584857.1"/>
    <property type="molecule type" value="Genomic_DNA"/>
</dbReference>
<dbReference type="Pfam" id="PF00089">
    <property type="entry name" value="Trypsin"/>
    <property type="match status" value="1"/>
</dbReference>
<evidence type="ECO:0000256" key="11">
    <source>
        <dbReference type="RuleBase" id="RU363034"/>
    </source>
</evidence>
<dbReference type="InterPro" id="IPR018114">
    <property type="entry name" value="TRYPSIN_HIS"/>
</dbReference>
<dbReference type="InterPro" id="IPR033116">
    <property type="entry name" value="TRYPSIN_SER"/>
</dbReference>
<feature type="signal peptide" evidence="12">
    <location>
        <begin position="1"/>
        <end position="18"/>
    </location>
</feature>
<comment type="similarity">
    <text evidence="2">Belongs to the peptidase S1 family.</text>
</comment>
<dbReference type="SMART" id="SM00020">
    <property type="entry name" value="Tryp_SPc"/>
    <property type="match status" value="1"/>
</dbReference>
<dbReference type="PANTHER" id="PTHR24276">
    <property type="entry name" value="POLYSERASE-RELATED"/>
    <property type="match status" value="1"/>
</dbReference>
<dbReference type="GO" id="GO:0016485">
    <property type="term" value="P:protein processing"/>
    <property type="evidence" value="ECO:0007669"/>
    <property type="project" value="UniProtKB-ARBA"/>
</dbReference>
<reference evidence="14" key="1">
    <citation type="submission" date="2021-08" db="EMBL/GenBank/DDBJ databases">
        <authorList>
            <person name="Misof B."/>
            <person name="Oliver O."/>
            <person name="Podsiadlowski L."/>
            <person name="Donath A."/>
            <person name="Peters R."/>
            <person name="Mayer C."/>
            <person name="Rust J."/>
            <person name="Gunkel S."/>
            <person name="Lesny P."/>
            <person name="Martin S."/>
            <person name="Oeyen J.P."/>
            <person name="Petersen M."/>
            <person name="Panagiotis P."/>
            <person name="Wilbrandt J."/>
            <person name="Tanja T."/>
        </authorList>
    </citation>
    <scope>NUCLEOTIDE SEQUENCE</scope>
    <source>
        <strain evidence="14">GBR_01_08_01A</strain>
        <tissue evidence="14">Thorax + abdomen</tissue>
    </source>
</reference>
<comment type="caution">
    <text evidence="14">The sequence shown here is derived from an EMBL/GenBank/DDBJ whole genome shotgun (WGS) entry which is preliminary data.</text>
</comment>
<dbReference type="EC" id="3.4.21.1" evidence="8"/>
<dbReference type="PROSITE" id="PS50240">
    <property type="entry name" value="TRYPSIN_DOM"/>
    <property type="match status" value="1"/>
</dbReference>
<dbReference type="InterPro" id="IPR050430">
    <property type="entry name" value="Peptidase_S1"/>
</dbReference>
<dbReference type="PROSITE" id="PS00134">
    <property type="entry name" value="TRYPSIN_HIS"/>
    <property type="match status" value="1"/>
</dbReference>
<keyword evidence="5 11" id="KW-0378">Hydrolase</keyword>
<evidence type="ECO:0000256" key="7">
    <source>
        <dbReference type="ARBA" id="ARBA00023157"/>
    </source>
</evidence>
<evidence type="ECO:0000256" key="2">
    <source>
        <dbReference type="ARBA" id="ARBA00007664"/>
    </source>
</evidence>
<feature type="chain" id="PRO_5042174857" description="Chymotrypsin-2" evidence="12">
    <location>
        <begin position="19"/>
        <end position="243"/>
    </location>
</feature>
<dbReference type="AlphaFoldDB" id="A0AAD9RRZ2"/>
<evidence type="ECO:0000256" key="5">
    <source>
        <dbReference type="ARBA" id="ARBA00022801"/>
    </source>
</evidence>
<gene>
    <name evidence="14" type="ORF">KPH14_006294</name>
</gene>
<evidence type="ECO:0000256" key="6">
    <source>
        <dbReference type="ARBA" id="ARBA00022825"/>
    </source>
</evidence>
<dbReference type="InterPro" id="IPR001254">
    <property type="entry name" value="Trypsin_dom"/>
</dbReference>
<evidence type="ECO:0000256" key="4">
    <source>
        <dbReference type="ARBA" id="ARBA00022670"/>
    </source>
</evidence>
<evidence type="ECO:0000256" key="9">
    <source>
        <dbReference type="ARBA" id="ARBA00074500"/>
    </source>
</evidence>
<keyword evidence="15" id="KW-1185">Reference proteome</keyword>
<evidence type="ECO:0000256" key="1">
    <source>
        <dbReference type="ARBA" id="ARBA00004239"/>
    </source>
</evidence>
<dbReference type="InterPro" id="IPR043504">
    <property type="entry name" value="Peptidase_S1_PA_chymotrypsin"/>
</dbReference>
<evidence type="ECO:0000256" key="3">
    <source>
        <dbReference type="ARBA" id="ARBA00022525"/>
    </source>
</evidence>
<evidence type="ECO:0000259" key="13">
    <source>
        <dbReference type="PROSITE" id="PS50240"/>
    </source>
</evidence>
<comment type="subcellular location">
    <subcellularLocation>
        <location evidence="1">Secreted</location>
        <location evidence="1">Extracellular space</location>
    </subcellularLocation>
</comment>
<evidence type="ECO:0000313" key="14">
    <source>
        <dbReference type="EMBL" id="KAK2584857.1"/>
    </source>
</evidence>